<sequence length="185" mass="19093">MNNGPLILPFNGKTPRIHHSAWIAPTATIIGDVEIGPDASIFYGVVLRGDVNKISIGARSNVQDNCVLHVDATAPCTLGDDVTVGHLALVHGATVENGSLIGMKSAILSGATIGAGSLIAAGAVVLEGQEIPAQSLAAGVPAKVRRTLDDEQSQAFIPHAGRYVEISKAQAPISEALSLDEVRFS</sequence>
<evidence type="ECO:0000313" key="2">
    <source>
        <dbReference type="Proteomes" id="UP000011760"/>
    </source>
</evidence>
<reference evidence="1 2" key="1">
    <citation type="submission" date="2013-02" db="EMBL/GenBank/DDBJ databases">
        <title>The complete genome sequence of Corynebacterium callunae DSM 20147.</title>
        <authorList>
            <person name="Ruckert C."/>
            <person name="Albersmeier A."/>
            <person name="Kalinowski J."/>
        </authorList>
    </citation>
    <scope>NUCLEOTIDE SEQUENCE [LARGE SCALE GENOMIC DNA]</scope>
    <source>
        <strain evidence="1 2">DSM 20147</strain>
    </source>
</reference>
<protein>
    <recommendedName>
        <fullName evidence="3">Gamma carbonic anhydrase family protein</fullName>
    </recommendedName>
</protein>
<dbReference type="SUPFAM" id="SSF51161">
    <property type="entry name" value="Trimeric LpxA-like enzymes"/>
    <property type="match status" value="1"/>
</dbReference>
<dbReference type="PATRIC" id="fig|1121353.3.peg.150"/>
<organism evidence="1 2">
    <name type="scientific">Corynebacterium callunae DSM 20147</name>
    <dbReference type="NCBI Taxonomy" id="1121353"/>
    <lineage>
        <taxon>Bacteria</taxon>
        <taxon>Bacillati</taxon>
        <taxon>Actinomycetota</taxon>
        <taxon>Actinomycetes</taxon>
        <taxon>Mycobacteriales</taxon>
        <taxon>Corynebacteriaceae</taxon>
        <taxon>Corynebacterium</taxon>
    </lineage>
</organism>
<dbReference type="Proteomes" id="UP000011760">
    <property type="component" value="Chromosome"/>
</dbReference>
<proteinExistence type="predicted"/>
<dbReference type="AlphaFoldDB" id="M1UCL4"/>
<accession>M1UCL4</accession>
<dbReference type="OrthoDB" id="9803036at2"/>
<dbReference type="InterPro" id="IPR047324">
    <property type="entry name" value="LbH_gamma_CA-like"/>
</dbReference>
<dbReference type="PANTHER" id="PTHR13061:SF29">
    <property type="entry name" value="GAMMA CARBONIC ANHYDRASE-LIKE 1, MITOCHONDRIAL-RELATED"/>
    <property type="match status" value="1"/>
</dbReference>
<dbReference type="InterPro" id="IPR050484">
    <property type="entry name" value="Transf_Hexapept/Carb_Anhydrase"/>
</dbReference>
<dbReference type="Pfam" id="PF00132">
    <property type="entry name" value="Hexapep"/>
    <property type="match status" value="1"/>
</dbReference>
<dbReference type="Gene3D" id="2.160.10.10">
    <property type="entry name" value="Hexapeptide repeat proteins"/>
    <property type="match status" value="1"/>
</dbReference>
<dbReference type="InterPro" id="IPR001451">
    <property type="entry name" value="Hexapep"/>
</dbReference>
<dbReference type="PANTHER" id="PTHR13061">
    <property type="entry name" value="DYNACTIN SUBUNIT P25"/>
    <property type="match status" value="1"/>
</dbReference>
<dbReference type="STRING" id="1121353.H924_00710"/>
<name>M1UCL4_9CORY</name>
<dbReference type="KEGG" id="ccn:H924_00710"/>
<dbReference type="EMBL" id="CP004354">
    <property type="protein sequence ID" value="AGG65600.1"/>
    <property type="molecule type" value="Genomic_DNA"/>
</dbReference>
<dbReference type="RefSeq" id="WP_015650055.1">
    <property type="nucleotide sequence ID" value="NC_020506.1"/>
</dbReference>
<evidence type="ECO:0008006" key="3">
    <source>
        <dbReference type="Google" id="ProtNLM"/>
    </source>
</evidence>
<dbReference type="CDD" id="cd04645">
    <property type="entry name" value="LbH_gamma_CA_like"/>
    <property type="match status" value="1"/>
</dbReference>
<dbReference type="HOGENOM" id="CLU_064827_4_1_11"/>
<dbReference type="eggNOG" id="COG0663">
    <property type="taxonomic scope" value="Bacteria"/>
</dbReference>
<dbReference type="InterPro" id="IPR011004">
    <property type="entry name" value="Trimer_LpxA-like_sf"/>
</dbReference>
<gene>
    <name evidence="1" type="ORF">H924_00710</name>
</gene>
<keyword evidence="2" id="KW-1185">Reference proteome</keyword>
<evidence type="ECO:0000313" key="1">
    <source>
        <dbReference type="EMBL" id="AGG65600.1"/>
    </source>
</evidence>